<dbReference type="GO" id="GO:0005737">
    <property type="term" value="C:cytoplasm"/>
    <property type="evidence" value="ECO:0007669"/>
    <property type="project" value="UniProtKB-SubCell"/>
</dbReference>
<comment type="subcellular location">
    <subcellularLocation>
        <location evidence="1">Cytoplasm</location>
    </subcellularLocation>
</comment>
<dbReference type="InterPro" id="IPR006680">
    <property type="entry name" value="Amidohydro-rel"/>
</dbReference>
<dbReference type="SUPFAM" id="SSF51556">
    <property type="entry name" value="Metallo-dependent hydrolases"/>
    <property type="match status" value="1"/>
</dbReference>
<proteinExistence type="inferred from homology"/>
<feature type="domain" description="Amidohydrolase-related" evidence="6">
    <location>
        <begin position="279"/>
        <end position="373"/>
    </location>
</feature>
<keyword evidence="1" id="KW-0645">Protease</keyword>
<dbReference type="NCBIfam" id="TIGR01975">
    <property type="entry name" value="isoAsp_dipep"/>
    <property type="match status" value="1"/>
</dbReference>
<dbReference type="EMBL" id="NEEU01000002">
    <property type="protein sequence ID" value="PJD76810.1"/>
    <property type="molecule type" value="Genomic_DNA"/>
</dbReference>
<feature type="binding site" evidence="3">
    <location>
        <position position="288"/>
    </location>
    <ligand>
        <name>substrate</name>
    </ligand>
</feature>
<dbReference type="KEGG" id="eno:ECENHK_01925"/>
<dbReference type="InterPro" id="IPR010229">
    <property type="entry name" value="Pept_M38_dipep"/>
</dbReference>
<comment type="PTM">
    <text evidence="5">Carbamylation allows a single lysine to coordinate two zinc ions.</text>
</comment>
<dbReference type="SUPFAM" id="SSF51338">
    <property type="entry name" value="Composite domain of metallo-dependent hydrolases"/>
    <property type="match status" value="1"/>
</dbReference>
<dbReference type="GO" id="GO:0046872">
    <property type="term" value="F:metal ion binding"/>
    <property type="evidence" value="ECO:0007669"/>
    <property type="project" value="UniProtKB-KW"/>
</dbReference>
<dbReference type="InterPro" id="IPR011059">
    <property type="entry name" value="Metal-dep_hydrolase_composite"/>
</dbReference>
<keyword evidence="1" id="KW-0378">Hydrolase</keyword>
<evidence type="ECO:0000313" key="8">
    <source>
        <dbReference type="Proteomes" id="UP000230495"/>
    </source>
</evidence>
<name>A0A2J0PPW9_9ENTR</name>
<dbReference type="EC" id="3.4.19.-" evidence="1"/>
<feature type="binding site" evidence="3">
    <location>
        <position position="232"/>
    </location>
    <ligand>
        <name>substrate</name>
    </ligand>
</feature>
<feature type="binding site" evidence="4">
    <location>
        <position position="229"/>
    </location>
    <ligand>
        <name>Zn(2+)</name>
        <dbReference type="ChEBI" id="CHEBI:29105"/>
        <label>2</label>
        <note>catalytic</note>
    </ligand>
</feature>
<evidence type="ECO:0000313" key="7">
    <source>
        <dbReference type="EMBL" id="PJD76810.1"/>
    </source>
</evidence>
<dbReference type="GO" id="GO:0008237">
    <property type="term" value="F:metallopeptidase activity"/>
    <property type="evidence" value="ECO:0007669"/>
    <property type="project" value="UniProtKB-KW"/>
</dbReference>
<dbReference type="PANTHER" id="PTHR11647:SF1">
    <property type="entry name" value="COLLAPSIN RESPONSE MEDIATOR PROTEIN"/>
    <property type="match status" value="1"/>
</dbReference>
<evidence type="ECO:0000256" key="3">
    <source>
        <dbReference type="PIRSR" id="PIRSR001238-2"/>
    </source>
</evidence>
<protein>
    <recommendedName>
        <fullName evidence="1">Isoaspartyl dipeptidase</fullName>
        <ecNumber evidence="1">3.4.19.-</ecNumber>
    </recommendedName>
</protein>
<dbReference type="OrthoDB" id="9776455at2"/>
<feature type="binding site" evidence="3">
    <location>
        <begin position="74"/>
        <end position="76"/>
    </location>
    <ligand>
        <name>substrate</name>
    </ligand>
</feature>
<organism evidence="7">
    <name type="scientific">Enterobacter kobei</name>
    <dbReference type="NCBI Taxonomy" id="208224"/>
    <lineage>
        <taxon>Bacteria</taxon>
        <taxon>Pseudomonadati</taxon>
        <taxon>Pseudomonadota</taxon>
        <taxon>Gammaproteobacteria</taxon>
        <taxon>Enterobacterales</taxon>
        <taxon>Enterobacteriaceae</taxon>
        <taxon>Enterobacter</taxon>
        <taxon>Enterobacter cloacae complex</taxon>
    </lineage>
</organism>
<dbReference type="InterPro" id="IPR050378">
    <property type="entry name" value="Metallo-dep_Hydrolases_sf"/>
</dbReference>
<accession>A0A2J0PPW9</accession>
<keyword evidence="1 4" id="KW-0862">Zinc</keyword>
<feature type="binding site" evidence="3">
    <location>
        <position position="136"/>
    </location>
    <ligand>
        <name>substrate</name>
    </ligand>
</feature>
<feature type="binding site" evidence="4">
    <location>
        <position position="284"/>
    </location>
    <ligand>
        <name>Zn(2+)</name>
        <dbReference type="ChEBI" id="CHEBI:29105"/>
        <label>1</label>
        <note>catalytic</note>
    </ligand>
</feature>
<keyword evidence="1" id="KW-0482">Metalloprotease</keyword>
<dbReference type="GO" id="GO:0006508">
    <property type="term" value="P:proteolysis"/>
    <property type="evidence" value="ECO:0007669"/>
    <property type="project" value="UniProtKB-KW"/>
</dbReference>
<feature type="binding site" description="via carbamate group" evidence="4">
    <location>
        <position position="161"/>
    </location>
    <ligand>
        <name>Zn(2+)</name>
        <dbReference type="ChEBI" id="CHEBI:29105"/>
        <label>2</label>
        <note>catalytic</note>
    </ligand>
</feature>
<dbReference type="PANTHER" id="PTHR11647">
    <property type="entry name" value="HYDRANTOINASE/DIHYDROPYRIMIDINASE FAMILY MEMBER"/>
    <property type="match status" value="1"/>
</dbReference>
<dbReference type="PIRSF" id="PIRSF001238">
    <property type="entry name" value="IadA"/>
    <property type="match status" value="1"/>
</dbReference>
<comment type="similarity">
    <text evidence="1">Belongs to the peptidase M38 family.</text>
</comment>
<feature type="modified residue" description="N6-carboxylysine" evidence="5">
    <location>
        <position position="161"/>
    </location>
</feature>
<feature type="binding site" evidence="3">
    <location>
        <position position="105"/>
    </location>
    <ligand>
        <name>substrate</name>
    </ligand>
</feature>
<evidence type="ECO:0000256" key="5">
    <source>
        <dbReference type="PIRSR" id="PIRSR001238-50"/>
    </source>
</evidence>
<comment type="PTM">
    <text evidence="1">Carboxylation allows a single lysine to coordinate two zinc ions.</text>
</comment>
<dbReference type="RefSeq" id="WP_014882202.1">
    <property type="nucleotide sequence ID" value="NC_018405.1"/>
</dbReference>
<dbReference type="GO" id="GO:0008798">
    <property type="term" value="F:beta-aspartyl-peptidase activity"/>
    <property type="evidence" value="ECO:0007669"/>
    <property type="project" value="InterPro"/>
</dbReference>
<comment type="function">
    <text evidence="1">Catalyzes the hydrolytic cleavage of a subset of L-isoaspartyl (L-beta-aspartyl) dipeptides. Used to degrade proteins damaged by L-isoaspartyl residues formation.</text>
</comment>
<evidence type="ECO:0000256" key="1">
    <source>
        <dbReference type="PIRNR" id="PIRNR001238"/>
    </source>
</evidence>
<feature type="binding site" evidence="4">
    <location>
        <position position="69"/>
    </location>
    <ligand>
        <name>Zn(2+)</name>
        <dbReference type="ChEBI" id="CHEBI:29105"/>
        <label>1</label>
        <note>catalytic</note>
    </ligand>
</feature>
<dbReference type="AlphaFoldDB" id="A0A2J0PPW9"/>
<keyword evidence="1 4" id="KW-0479">Metal-binding</keyword>
<evidence type="ECO:0000256" key="2">
    <source>
        <dbReference type="PIRSR" id="PIRSR001238-1"/>
    </source>
</evidence>
<dbReference type="Gene3D" id="2.30.40.10">
    <property type="entry name" value="Urease, subunit C, domain 1"/>
    <property type="match status" value="1"/>
</dbReference>
<comment type="caution">
    <text evidence="7">The sequence shown here is derived from an EMBL/GenBank/DDBJ whole genome shotgun (WGS) entry which is preliminary data.</text>
</comment>
<dbReference type="Proteomes" id="UP000230495">
    <property type="component" value="Unassembled WGS sequence"/>
</dbReference>
<dbReference type="GO" id="GO:0016810">
    <property type="term" value="F:hydrolase activity, acting on carbon-nitrogen (but not peptide) bonds"/>
    <property type="evidence" value="ECO:0007669"/>
    <property type="project" value="InterPro"/>
</dbReference>
<sequence length="387" mass="41038">MDFSVLEPHLFRNAHLYAPEDRGHCDLLIAGGKIVAFEKAGHATTRMACPETDLAGAVICPGFIDQHVHLIGGGGEAGPHTRTPEVRLSALVAAGITSVVGLLGTDGVTRHPESLLAKTRALEHEGISAWMLTGAYGLPSPTITGSIEKDVALIDKIIGVKCAISDHRSSAPADDRLASMAAQSRVGGLLGAKAGISVFHLGNSPKLLEPLLNILNNADVPRKKLLPTHVNRGEALFLAALNYAREGGYIDITTSISEPIDAATAIATAREAQVPFNRLTLSSDGNGSQPNFDANGNLVGIGVAGFESLPETLQQLVSRYHLPLEEALLPFTRNVAEFLGLEHKGRIAPGCDADFLVLTDDLKIHEVWAKGRQMVREGVVCVKGTFE</sequence>
<feature type="binding site" evidence="3">
    <location>
        <position position="168"/>
    </location>
    <ligand>
        <name>substrate</name>
    </ligand>
</feature>
<dbReference type="InterPro" id="IPR032466">
    <property type="entry name" value="Metal_Hydrolase"/>
</dbReference>
<evidence type="ECO:0000256" key="4">
    <source>
        <dbReference type="PIRSR" id="PIRSR001238-3"/>
    </source>
</evidence>
<gene>
    <name evidence="7" type="ORF">B9Q37_05460</name>
</gene>
<comment type="cofactor">
    <cofactor evidence="1 4">
        <name>Zn(2+)</name>
        <dbReference type="ChEBI" id="CHEBI:29105"/>
    </cofactor>
    <text evidence="1 4">Binds 2 Zn(2+) ions per subunit.</text>
</comment>
<dbReference type="Pfam" id="PF01979">
    <property type="entry name" value="Amidohydro_1"/>
    <property type="match status" value="1"/>
</dbReference>
<dbReference type="Gene3D" id="3.20.20.140">
    <property type="entry name" value="Metal-dependent hydrolases"/>
    <property type="match status" value="1"/>
</dbReference>
<reference evidence="7 8" key="1">
    <citation type="journal article" date="2017" name="J. Antimicrob. Chemother.">
        <title>Characterization of the population structure, drug resistance mechanisms and plasmids of the community-associated Enterobacter cloacae complex in China.</title>
        <authorList>
            <person name="Zhou K."/>
            <person name="Yu W."/>
            <person name="Cao X."/>
            <person name="Shen P."/>
            <person name="Lu H."/>
            <person name="Luo Q."/>
            <person name="Rossen J.W.A."/>
            <person name="Xiao Y."/>
        </authorList>
    </citation>
    <scope>NUCLEOTIDE SEQUENCE [LARGE SCALE GENOMIC DNA]</scope>
    <source>
        <strain evidence="7">ECC1097</strain>
    </source>
</reference>
<evidence type="ECO:0000259" key="6">
    <source>
        <dbReference type="Pfam" id="PF01979"/>
    </source>
</evidence>
<feature type="binding site" evidence="4">
    <location>
        <position position="200"/>
    </location>
    <ligand>
        <name>Zn(2+)</name>
        <dbReference type="ChEBI" id="CHEBI:29105"/>
        <label>2</label>
        <note>catalytic</note>
    </ligand>
</feature>
<feature type="binding site" evidence="4">
    <location>
        <position position="67"/>
    </location>
    <ligand>
        <name>Zn(2+)</name>
        <dbReference type="ChEBI" id="CHEBI:29105"/>
        <label>1</label>
        <note>catalytic</note>
    </ligand>
</feature>
<feature type="binding site" description="via carbamate group" evidence="4">
    <location>
        <position position="161"/>
    </location>
    <ligand>
        <name>Zn(2+)</name>
        <dbReference type="ChEBI" id="CHEBI:29105"/>
        <label>1</label>
        <note>catalytic</note>
    </ligand>
</feature>
<feature type="active site" description="Proton acceptor" evidence="2">
    <location>
        <position position="284"/>
    </location>
</feature>